<keyword evidence="1" id="KW-0812">Transmembrane</keyword>
<reference evidence="2" key="1">
    <citation type="journal article" date="2019" name="MBio">
        <title>Virus Genomes from Deep Sea Sediments Expand the Ocean Megavirome and Support Independent Origins of Viral Gigantism.</title>
        <authorList>
            <person name="Backstrom D."/>
            <person name="Yutin N."/>
            <person name="Jorgensen S.L."/>
            <person name="Dharamshi J."/>
            <person name="Homa F."/>
            <person name="Zaremba-Niedwiedzka K."/>
            <person name="Spang A."/>
            <person name="Wolf Y.I."/>
            <person name="Koonin E.V."/>
            <person name="Ettema T.J."/>
        </authorList>
    </citation>
    <scope>NUCLEOTIDE SEQUENCE</scope>
</reference>
<sequence>MGKSKPVTSEEISETEFKDLVSSSVDKVKKFLADNPQVVYKGVPLLLFIYLFYPILLAGWYWFPWIWASYEIYNSIPPGAIPVTAEMVKQFLTYRHKGKLTLKL</sequence>
<proteinExistence type="predicted"/>
<feature type="transmembrane region" description="Helical" evidence="1">
    <location>
        <begin position="38"/>
        <end position="63"/>
    </location>
</feature>
<keyword evidence="1" id="KW-0472">Membrane</keyword>
<dbReference type="EMBL" id="MK500327">
    <property type="protein sequence ID" value="QBK85629.1"/>
    <property type="molecule type" value="Genomic_DNA"/>
</dbReference>
<gene>
    <name evidence="2" type="ORF">LCMAC101_02240</name>
</gene>
<organism evidence="2">
    <name type="scientific">Marseillevirus LCMAC101</name>
    <dbReference type="NCBI Taxonomy" id="2506602"/>
    <lineage>
        <taxon>Viruses</taxon>
        <taxon>Varidnaviria</taxon>
        <taxon>Bamfordvirae</taxon>
        <taxon>Nucleocytoviricota</taxon>
        <taxon>Megaviricetes</taxon>
        <taxon>Pimascovirales</taxon>
        <taxon>Pimascovirales incertae sedis</taxon>
        <taxon>Marseilleviridae</taxon>
    </lineage>
</organism>
<keyword evidence="1" id="KW-1133">Transmembrane helix</keyword>
<accession>A0A481YRH3</accession>
<name>A0A481YRH3_9VIRU</name>
<protein>
    <submittedName>
        <fullName evidence="2">Uncharacterized protein</fullName>
    </submittedName>
</protein>
<evidence type="ECO:0000313" key="2">
    <source>
        <dbReference type="EMBL" id="QBK85629.1"/>
    </source>
</evidence>
<evidence type="ECO:0000256" key="1">
    <source>
        <dbReference type="SAM" id="Phobius"/>
    </source>
</evidence>